<dbReference type="Gene3D" id="3.40.50.1820">
    <property type="entry name" value="alpha/beta hydrolase"/>
    <property type="match status" value="1"/>
</dbReference>
<dbReference type="PRINTS" id="PR00793">
    <property type="entry name" value="PROAMNOPTASE"/>
</dbReference>
<dbReference type="GO" id="GO:0008233">
    <property type="term" value="F:peptidase activity"/>
    <property type="evidence" value="ECO:0007669"/>
    <property type="project" value="InterPro"/>
</dbReference>
<feature type="active site" description="Nucleophile" evidence="4">
    <location>
        <position position="134"/>
    </location>
</feature>
<dbReference type="Proteomes" id="UP000317646">
    <property type="component" value="Unassembled WGS sequence"/>
</dbReference>
<keyword evidence="8" id="KW-1185">Reference proteome</keyword>
<keyword evidence="2 3" id="KW-0378">Hydrolase</keyword>
<evidence type="ECO:0000256" key="5">
    <source>
        <dbReference type="SAM" id="SignalP"/>
    </source>
</evidence>
<protein>
    <submittedName>
        <fullName evidence="7">Alpha/beta fold hydrolase</fullName>
    </submittedName>
</protein>
<evidence type="ECO:0000313" key="7">
    <source>
        <dbReference type="EMBL" id="TPG65462.1"/>
    </source>
</evidence>
<dbReference type="InterPro" id="IPR002410">
    <property type="entry name" value="Peptidase_S33"/>
</dbReference>
<name>A0A502GVH0_9BACT</name>
<evidence type="ECO:0000259" key="6">
    <source>
        <dbReference type="Pfam" id="PF00561"/>
    </source>
</evidence>
<reference evidence="7 8" key="1">
    <citation type="journal article" date="2019" name="Environ. Microbiol.">
        <title>Species interactions and distinct microbial communities in high Arctic permafrost affected cryosols are associated with the CH4 and CO2 gas fluxes.</title>
        <authorList>
            <person name="Altshuler I."/>
            <person name="Hamel J."/>
            <person name="Turney S."/>
            <person name="Magnuson E."/>
            <person name="Levesque R."/>
            <person name="Greer C."/>
            <person name="Whyte L.G."/>
        </authorList>
    </citation>
    <scope>NUCLEOTIDE SEQUENCE [LARGE SCALE GENOMIC DNA]</scope>
    <source>
        <strain evidence="7 8">S9.2P</strain>
    </source>
</reference>
<gene>
    <name evidence="7" type="ORF">EAH73_13405</name>
</gene>
<dbReference type="InterPro" id="IPR050266">
    <property type="entry name" value="AB_hydrolase_sf"/>
</dbReference>
<dbReference type="InterPro" id="IPR029058">
    <property type="entry name" value="AB_hydrolase_fold"/>
</dbReference>
<dbReference type="InterPro" id="IPR005945">
    <property type="entry name" value="Pro_imino_pep"/>
</dbReference>
<feature type="chain" id="PRO_5021463015" evidence="5">
    <location>
        <begin position="21"/>
        <end position="322"/>
    </location>
</feature>
<comment type="similarity">
    <text evidence="1 3">Belongs to the peptidase S33 family.</text>
</comment>
<dbReference type="Pfam" id="PF00561">
    <property type="entry name" value="Abhydrolase_1"/>
    <property type="match status" value="1"/>
</dbReference>
<dbReference type="GO" id="GO:0006508">
    <property type="term" value="P:proteolysis"/>
    <property type="evidence" value="ECO:0007669"/>
    <property type="project" value="InterPro"/>
</dbReference>
<dbReference type="NCBIfam" id="TIGR01250">
    <property type="entry name" value="pro_imino_pep_2"/>
    <property type="match status" value="1"/>
</dbReference>
<dbReference type="PANTHER" id="PTHR43798:SF31">
    <property type="entry name" value="AB HYDROLASE SUPERFAMILY PROTEIN YCLE"/>
    <property type="match status" value="1"/>
</dbReference>
<dbReference type="OrthoDB" id="9796770at2"/>
<dbReference type="SUPFAM" id="SSF53474">
    <property type="entry name" value="alpha/beta-Hydrolases"/>
    <property type="match status" value="1"/>
</dbReference>
<organism evidence="7 8">
    <name type="scientific">Hymenobacter nivis</name>
    <dbReference type="NCBI Taxonomy" id="1850093"/>
    <lineage>
        <taxon>Bacteria</taxon>
        <taxon>Pseudomonadati</taxon>
        <taxon>Bacteroidota</taxon>
        <taxon>Cytophagia</taxon>
        <taxon>Cytophagales</taxon>
        <taxon>Hymenobacteraceae</taxon>
        <taxon>Hymenobacter</taxon>
    </lineage>
</organism>
<sequence length="322" mass="37083">MPSRAAFTLLLFLLPWLARAQAKDSSYAAKMRAPGVKMITVDGKYRVWTQKVGKGKIKLLLLHGGPANTHEYFENFPEYLGKEGVEIYFYDQLGSYHSDQPKDTAIWRIGRFVDEVEQVRRTLKLKHFYLLGHSWGGLLALEYAARYPEHLRGLIVSNMGYSAPIYNKYRFGLFADIIREQRHGRPAAPDSLLGDSKMMPLLTKPVQDEFFHQHMLRLPPGQEPGPYARNLAHINKADRAPIFPFMATWDFIARLATIRTPTLLLGAQYDFIPPSAYAYMHQQMPHSQVYICPNGSHFAMWDDPQHYFPALLRFLKEPIKDK</sequence>
<dbReference type="AlphaFoldDB" id="A0A502GVH0"/>
<dbReference type="GO" id="GO:0016020">
    <property type="term" value="C:membrane"/>
    <property type="evidence" value="ECO:0007669"/>
    <property type="project" value="TreeGrafter"/>
</dbReference>
<feature type="domain" description="AB hydrolase-1" evidence="6">
    <location>
        <begin position="59"/>
        <end position="304"/>
    </location>
</feature>
<accession>A0A502GVH0</accession>
<evidence type="ECO:0000256" key="2">
    <source>
        <dbReference type="ARBA" id="ARBA00022801"/>
    </source>
</evidence>
<evidence type="ECO:0000256" key="1">
    <source>
        <dbReference type="ARBA" id="ARBA00010088"/>
    </source>
</evidence>
<evidence type="ECO:0000313" key="8">
    <source>
        <dbReference type="Proteomes" id="UP000317646"/>
    </source>
</evidence>
<evidence type="ECO:0000256" key="4">
    <source>
        <dbReference type="PIRSR" id="PIRSR005539-1"/>
    </source>
</evidence>
<comment type="caution">
    <text evidence="7">The sequence shown here is derived from an EMBL/GenBank/DDBJ whole genome shotgun (WGS) entry which is preliminary data.</text>
</comment>
<dbReference type="PIRSF" id="PIRSF005539">
    <property type="entry name" value="Pept_S33_TRI_F1"/>
    <property type="match status" value="1"/>
</dbReference>
<keyword evidence="5" id="KW-0732">Signal</keyword>
<dbReference type="PANTHER" id="PTHR43798">
    <property type="entry name" value="MONOACYLGLYCEROL LIPASE"/>
    <property type="match status" value="1"/>
</dbReference>
<evidence type="ECO:0000256" key="3">
    <source>
        <dbReference type="PIRNR" id="PIRNR005539"/>
    </source>
</evidence>
<proteinExistence type="inferred from homology"/>
<feature type="active site" evidence="4">
    <location>
        <position position="270"/>
    </location>
</feature>
<dbReference type="RefSeq" id="WP_140467362.1">
    <property type="nucleotide sequence ID" value="NZ_RCYZ01000005.1"/>
</dbReference>
<feature type="signal peptide" evidence="5">
    <location>
        <begin position="1"/>
        <end position="20"/>
    </location>
</feature>
<feature type="active site" description="Proton donor" evidence="4">
    <location>
        <position position="297"/>
    </location>
</feature>
<dbReference type="EMBL" id="RCYZ01000005">
    <property type="protein sequence ID" value="TPG65462.1"/>
    <property type="molecule type" value="Genomic_DNA"/>
</dbReference>
<dbReference type="InterPro" id="IPR000073">
    <property type="entry name" value="AB_hydrolase_1"/>
</dbReference>